<reference evidence="1" key="1">
    <citation type="journal article" date="2018" name="PLoS Negl. Trop. Dis.">
        <title>Sialome diversity of ticks revealed by RNAseq of single tick salivary glands.</title>
        <authorList>
            <person name="Perner J."/>
            <person name="Kropackova S."/>
            <person name="Kopacek P."/>
            <person name="Ribeiro J.M."/>
        </authorList>
    </citation>
    <scope>NUCLEOTIDE SEQUENCE</scope>
    <source>
        <strain evidence="1">Siblings of single egg batch collected in Ceske Budejovice</strain>
        <tissue evidence="1">Salivary glands</tissue>
    </source>
</reference>
<organism evidence="1">
    <name type="scientific">Ixodes ricinus</name>
    <name type="common">Common tick</name>
    <name type="synonym">Acarus ricinus</name>
    <dbReference type="NCBI Taxonomy" id="34613"/>
    <lineage>
        <taxon>Eukaryota</taxon>
        <taxon>Metazoa</taxon>
        <taxon>Ecdysozoa</taxon>
        <taxon>Arthropoda</taxon>
        <taxon>Chelicerata</taxon>
        <taxon>Arachnida</taxon>
        <taxon>Acari</taxon>
        <taxon>Parasitiformes</taxon>
        <taxon>Ixodida</taxon>
        <taxon>Ixodoidea</taxon>
        <taxon>Ixodidae</taxon>
        <taxon>Ixodinae</taxon>
        <taxon>Ixodes</taxon>
    </lineage>
</organism>
<sequence>MRAWSKKRTPLALVWKLFVFGTLQIHLVLPSQLIWPLFLAGNSVIADDKSRELILHAWKFRAALRRHCQRGICVGSLPDTELYQASPARVSTQGVGVPDDNKQSFCPRDGDIEPLLVCQEPQGLQGVASRRFVVTPNGANDDHQTLSTLELLRGSHGHLLASPFIQRSQDFHHLLAVRRHDSDVFFLDRGETVAALEQDIHVVQHQLNLFRVEVGRVVLLPQVPSPDSMKEEGAALAGKALPLQHALRHTPFCTRLKLSLVEPLVWDFKDVFVTAEVLEQL</sequence>
<evidence type="ECO:0000313" key="1">
    <source>
        <dbReference type="EMBL" id="JAR91856.1"/>
    </source>
</evidence>
<name>A0A147BM75_IXORI</name>
<accession>A0A147BM75</accession>
<dbReference type="AlphaFoldDB" id="A0A147BM75"/>
<dbReference type="EMBL" id="GEGO01003548">
    <property type="protein sequence ID" value="JAR91856.1"/>
    <property type="molecule type" value="Transcribed_RNA"/>
</dbReference>
<proteinExistence type="predicted"/>
<protein>
    <submittedName>
        <fullName evidence="1">Putative secreted protein</fullName>
    </submittedName>
</protein>